<sequence length="167" mass="19626">MKQLIIIFAFLFFPNYYLFGQKFVLKNEKIIYSFQTNNGKVMTLCSDKTGKYIVYRFGTKNNIELEYPNTKDKSSWNKFEYSYWLRGGGIENEGIDLNYVAFTIEKTKYVIYDTYFANGEKYEVGIRVIDLSNNKTLKIIGKGKTQKGTLVDFRFDKSIKEGEELYD</sequence>
<dbReference type="AlphaFoldDB" id="A0A2S5AC24"/>
<evidence type="ECO:0000313" key="1">
    <source>
        <dbReference type="EMBL" id="POY40108.1"/>
    </source>
</evidence>
<name>A0A2S5AC24_9FLAO</name>
<organism evidence="1 2">
    <name type="scientific">Flavobacterium alvei</name>
    <dbReference type="NCBI Taxonomy" id="2080416"/>
    <lineage>
        <taxon>Bacteria</taxon>
        <taxon>Pseudomonadati</taxon>
        <taxon>Bacteroidota</taxon>
        <taxon>Flavobacteriia</taxon>
        <taxon>Flavobacteriales</taxon>
        <taxon>Flavobacteriaceae</taxon>
        <taxon>Flavobacterium</taxon>
    </lineage>
</organism>
<proteinExistence type="predicted"/>
<gene>
    <name evidence="1" type="ORF">C3L50_05525</name>
</gene>
<dbReference type="Proteomes" id="UP000237310">
    <property type="component" value="Unassembled WGS sequence"/>
</dbReference>
<keyword evidence="2" id="KW-1185">Reference proteome</keyword>
<comment type="caution">
    <text evidence="1">The sequence shown here is derived from an EMBL/GenBank/DDBJ whole genome shotgun (WGS) entry which is preliminary data.</text>
</comment>
<dbReference type="EMBL" id="PQVG01000003">
    <property type="protein sequence ID" value="POY40108.1"/>
    <property type="molecule type" value="Genomic_DNA"/>
</dbReference>
<evidence type="ECO:0000313" key="2">
    <source>
        <dbReference type="Proteomes" id="UP000237310"/>
    </source>
</evidence>
<protein>
    <submittedName>
        <fullName evidence="1">Uncharacterized protein</fullName>
    </submittedName>
</protein>
<reference evidence="1 2" key="1">
    <citation type="submission" date="2018-01" db="EMBL/GenBank/DDBJ databases">
        <authorList>
            <person name="Gaut B.S."/>
            <person name="Morton B.R."/>
            <person name="Clegg M.T."/>
            <person name="Duvall M.R."/>
        </authorList>
    </citation>
    <scope>NUCLEOTIDE SEQUENCE [LARGE SCALE GENOMIC DNA]</scope>
    <source>
        <strain evidence="1 2">HR-AY</strain>
    </source>
</reference>
<accession>A0A2S5AC24</accession>